<dbReference type="InterPro" id="IPR028090">
    <property type="entry name" value="JAB_dom_prok"/>
</dbReference>
<feature type="domain" description="JAB" evidence="6">
    <location>
        <begin position="48"/>
        <end position="136"/>
    </location>
</feature>
<evidence type="ECO:0000256" key="5">
    <source>
        <dbReference type="ARBA" id="ARBA00023049"/>
    </source>
</evidence>
<dbReference type="SUPFAM" id="SSF102712">
    <property type="entry name" value="JAB1/MPN domain"/>
    <property type="match status" value="1"/>
</dbReference>
<evidence type="ECO:0000256" key="1">
    <source>
        <dbReference type="ARBA" id="ARBA00022670"/>
    </source>
</evidence>
<dbReference type="Proteomes" id="UP000265366">
    <property type="component" value="Unassembled WGS sequence"/>
</dbReference>
<dbReference type="GO" id="GO:0046872">
    <property type="term" value="F:metal ion binding"/>
    <property type="evidence" value="ECO:0007669"/>
    <property type="project" value="UniProtKB-KW"/>
</dbReference>
<evidence type="ECO:0000313" key="8">
    <source>
        <dbReference type="Proteomes" id="UP000265366"/>
    </source>
</evidence>
<dbReference type="Gene3D" id="3.40.140.10">
    <property type="entry name" value="Cytidine Deaminase, domain 2"/>
    <property type="match status" value="1"/>
</dbReference>
<dbReference type="EMBL" id="QXFM01000142">
    <property type="protein sequence ID" value="RIV80488.1"/>
    <property type="molecule type" value="Genomic_DNA"/>
</dbReference>
<dbReference type="AlphaFoldDB" id="A0A3A1P180"/>
<reference evidence="7 8" key="1">
    <citation type="submission" date="2018-08" db="EMBL/GenBank/DDBJ databases">
        <title>Erythrobacter zhengii sp.nov., a bacterium isolated from deep-sea sediment.</title>
        <authorList>
            <person name="Fang C."/>
            <person name="Wu Y.-H."/>
            <person name="Sun C."/>
            <person name="Wang H."/>
            <person name="Cheng H."/>
            <person name="Meng F.-X."/>
            <person name="Wang C.-S."/>
            <person name="Xu X.-W."/>
        </authorList>
    </citation>
    <scope>NUCLEOTIDE SEQUENCE [LARGE SCALE GENOMIC DNA]</scope>
    <source>
        <strain evidence="7 8">CCTCC AB 2015396</strain>
    </source>
</reference>
<keyword evidence="2" id="KW-0479">Metal-binding</keyword>
<evidence type="ECO:0000256" key="2">
    <source>
        <dbReference type="ARBA" id="ARBA00022723"/>
    </source>
</evidence>
<dbReference type="GO" id="GO:0006508">
    <property type="term" value="P:proteolysis"/>
    <property type="evidence" value="ECO:0007669"/>
    <property type="project" value="UniProtKB-KW"/>
</dbReference>
<sequence>MAAEGRVPDVCSPAMLTYEIGTSGQSLRFTDAVLDHFDAYRQLLPGSREAGGHLFARVEDNLVEIVHASGPEPKDLRSRLLFAFRKKAAQRIIDARFAKGEHYVGDWHTHPEDIPSPSGIDQTTMASRFKRSDHGLRSMIFCIVGRSPFPEGLAVLVHNGVLGVRLTSASG</sequence>
<keyword evidence="1" id="KW-0645">Protease</keyword>
<keyword evidence="3" id="KW-0378">Hydrolase</keyword>
<keyword evidence="4" id="KW-0862">Zinc</keyword>
<dbReference type="OrthoDB" id="7848394at2"/>
<accession>A0A3A1P180</accession>
<comment type="caution">
    <text evidence="7">The sequence shown here is derived from an EMBL/GenBank/DDBJ whole genome shotgun (WGS) entry which is preliminary data.</text>
</comment>
<keyword evidence="5" id="KW-0482">Metalloprotease</keyword>
<organism evidence="7 8">
    <name type="scientific">Aurantiacibacter xanthus</name>
    <dbReference type="NCBI Taxonomy" id="1784712"/>
    <lineage>
        <taxon>Bacteria</taxon>
        <taxon>Pseudomonadati</taxon>
        <taxon>Pseudomonadota</taxon>
        <taxon>Alphaproteobacteria</taxon>
        <taxon>Sphingomonadales</taxon>
        <taxon>Erythrobacteraceae</taxon>
        <taxon>Aurantiacibacter</taxon>
    </lineage>
</organism>
<dbReference type="Pfam" id="PF14464">
    <property type="entry name" value="Prok-JAB"/>
    <property type="match status" value="1"/>
</dbReference>
<proteinExistence type="predicted"/>
<gene>
    <name evidence="7" type="ORF">D2V17_19445</name>
</gene>
<evidence type="ECO:0000313" key="7">
    <source>
        <dbReference type="EMBL" id="RIV80488.1"/>
    </source>
</evidence>
<evidence type="ECO:0000259" key="6">
    <source>
        <dbReference type="Pfam" id="PF14464"/>
    </source>
</evidence>
<evidence type="ECO:0000256" key="4">
    <source>
        <dbReference type="ARBA" id="ARBA00022833"/>
    </source>
</evidence>
<dbReference type="GO" id="GO:0008237">
    <property type="term" value="F:metallopeptidase activity"/>
    <property type="evidence" value="ECO:0007669"/>
    <property type="project" value="UniProtKB-KW"/>
</dbReference>
<name>A0A3A1P180_9SPHN</name>
<evidence type="ECO:0000256" key="3">
    <source>
        <dbReference type="ARBA" id="ARBA00022801"/>
    </source>
</evidence>
<keyword evidence="8" id="KW-1185">Reference proteome</keyword>
<protein>
    <recommendedName>
        <fullName evidence="6">JAB domain-containing protein</fullName>
    </recommendedName>
</protein>